<evidence type="ECO:0000256" key="1">
    <source>
        <dbReference type="SAM" id="MobiDB-lite"/>
    </source>
</evidence>
<keyword evidence="2" id="KW-1133">Transmembrane helix</keyword>
<keyword evidence="2" id="KW-0472">Membrane</keyword>
<evidence type="ECO:0008006" key="5">
    <source>
        <dbReference type="Google" id="ProtNLM"/>
    </source>
</evidence>
<feature type="transmembrane region" description="Helical" evidence="2">
    <location>
        <begin position="101"/>
        <end position="120"/>
    </location>
</feature>
<dbReference type="RefSeq" id="WP_380023188.1">
    <property type="nucleotide sequence ID" value="NZ_JBHMDY010000004.1"/>
</dbReference>
<reference evidence="3 4" key="1">
    <citation type="submission" date="2024-09" db="EMBL/GenBank/DDBJ databases">
        <authorList>
            <person name="Sun Q."/>
            <person name="Mori K."/>
        </authorList>
    </citation>
    <scope>NUCLEOTIDE SEQUENCE [LARGE SCALE GENOMIC DNA]</scope>
    <source>
        <strain evidence="3 4">CCM 7659</strain>
    </source>
</reference>
<keyword evidence="4" id="KW-1185">Reference proteome</keyword>
<feature type="region of interest" description="Disordered" evidence="1">
    <location>
        <begin position="1"/>
        <end position="72"/>
    </location>
</feature>
<organism evidence="3 4">
    <name type="scientific">Dietzia aerolata</name>
    <dbReference type="NCBI Taxonomy" id="595984"/>
    <lineage>
        <taxon>Bacteria</taxon>
        <taxon>Bacillati</taxon>
        <taxon>Actinomycetota</taxon>
        <taxon>Actinomycetes</taxon>
        <taxon>Mycobacteriales</taxon>
        <taxon>Dietziaceae</taxon>
        <taxon>Dietzia</taxon>
    </lineage>
</organism>
<feature type="transmembrane region" description="Helical" evidence="2">
    <location>
        <begin position="127"/>
        <end position="152"/>
    </location>
</feature>
<sequence length="158" mass="16292">MTGSEHSPWKPPHAGGRPRYSGPAAPQEPPPPRRVRPGPWRAPDQARPGPWAAPTDGPSGGPAAGAPPPRTGPLRTNVLGAISLVLAPIGTGLSLRIEIFPLGWLTLAIALILGVIALFIPERQRGLAIAGLIASGLGMVVAAVVALIYVFATVFGLY</sequence>
<evidence type="ECO:0000256" key="2">
    <source>
        <dbReference type="SAM" id="Phobius"/>
    </source>
</evidence>
<keyword evidence="2" id="KW-0812">Transmembrane</keyword>
<protein>
    <recommendedName>
        <fullName evidence="5">DUF4190 domain-containing protein</fullName>
    </recommendedName>
</protein>
<evidence type="ECO:0000313" key="3">
    <source>
        <dbReference type="EMBL" id="MFB9259397.1"/>
    </source>
</evidence>
<gene>
    <name evidence="3" type="ORF">ACFFVD_06235</name>
</gene>
<dbReference type="Proteomes" id="UP001589700">
    <property type="component" value="Unassembled WGS sequence"/>
</dbReference>
<accession>A0ABV5JNV7</accession>
<dbReference type="EMBL" id="JBHMDY010000004">
    <property type="protein sequence ID" value="MFB9259397.1"/>
    <property type="molecule type" value="Genomic_DNA"/>
</dbReference>
<evidence type="ECO:0000313" key="4">
    <source>
        <dbReference type="Proteomes" id="UP001589700"/>
    </source>
</evidence>
<proteinExistence type="predicted"/>
<name>A0ABV5JNV7_9ACTN</name>
<comment type="caution">
    <text evidence="3">The sequence shown here is derived from an EMBL/GenBank/DDBJ whole genome shotgun (WGS) entry which is preliminary data.</text>
</comment>